<evidence type="ECO:0000313" key="1">
    <source>
        <dbReference type="EMBL" id="MBN7816300.1"/>
    </source>
</evidence>
<gene>
    <name evidence="1" type="ORF">J0A69_12700</name>
</gene>
<name>A0ABS3CHQ5_9BACT</name>
<evidence type="ECO:0008006" key="3">
    <source>
        <dbReference type="Google" id="ProtNLM"/>
    </source>
</evidence>
<organism evidence="1 2">
    <name type="scientific">Algoriphagus pacificus</name>
    <dbReference type="NCBI Taxonomy" id="2811234"/>
    <lineage>
        <taxon>Bacteria</taxon>
        <taxon>Pseudomonadati</taxon>
        <taxon>Bacteroidota</taxon>
        <taxon>Cytophagia</taxon>
        <taxon>Cytophagales</taxon>
        <taxon>Cyclobacteriaceae</taxon>
        <taxon>Algoriphagus</taxon>
    </lineage>
</organism>
<dbReference type="RefSeq" id="WP_206586981.1">
    <property type="nucleotide sequence ID" value="NZ_JAFKCU010000003.1"/>
</dbReference>
<dbReference type="EMBL" id="JAFKCU010000003">
    <property type="protein sequence ID" value="MBN7816300.1"/>
    <property type="molecule type" value="Genomic_DNA"/>
</dbReference>
<reference evidence="1 2" key="1">
    <citation type="submission" date="2021-03" db="EMBL/GenBank/DDBJ databases">
        <title>novel species isolated from a fishpond in China.</title>
        <authorList>
            <person name="Lu H."/>
            <person name="Cai Z."/>
        </authorList>
    </citation>
    <scope>NUCLEOTIDE SEQUENCE [LARGE SCALE GENOMIC DNA]</scope>
    <source>
        <strain evidence="1 2">YJ13C</strain>
    </source>
</reference>
<protein>
    <recommendedName>
        <fullName evidence="3">DUF4198 domain-containing protein</fullName>
    </recommendedName>
</protein>
<dbReference type="PROSITE" id="PS51257">
    <property type="entry name" value="PROKAR_LIPOPROTEIN"/>
    <property type="match status" value="1"/>
</dbReference>
<comment type="caution">
    <text evidence="1">The sequence shown here is derived from an EMBL/GenBank/DDBJ whole genome shotgun (WGS) entry which is preliminary data.</text>
</comment>
<sequence>MKNQSAFIRKIFEKSSSFAFLSMLFFLVSCGNESKVEEEEVMEEVPASTMDVVTLNMDFQAPDTIPSGWVTWVYQNKSAQPHFILIDDYIDTITVVEFRDELLPAFGEGISKLYEGKNDEAMAAFGKIPEWYSGTTWPGGVGLTSPGITSETTLNLKPGYYVMECYVKMEGGMFHTNMGMYKELIVSEEVSPLAEPTADYSISISSETGIDFVAPEKAGTYTFQVNFIDQKSYEHFQGHDVNLVKIDDSGNMEALETWMNWLELEGLIDPVPEGFTFMGGVNDMPAGSKGYFKVNLEPGKYALISEVPSASSKNLLKVFEVTP</sequence>
<proteinExistence type="predicted"/>
<accession>A0ABS3CHQ5</accession>
<evidence type="ECO:0000313" key="2">
    <source>
        <dbReference type="Proteomes" id="UP000664480"/>
    </source>
</evidence>
<dbReference type="Proteomes" id="UP000664480">
    <property type="component" value="Unassembled WGS sequence"/>
</dbReference>
<keyword evidence="2" id="KW-1185">Reference proteome</keyword>